<evidence type="ECO:0000313" key="2">
    <source>
        <dbReference type="Proteomes" id="UP000007471"/>
    </source>
</evidence>
<dbReference type="EMBL" id="CP002447">
    <property type="protein sequence ID" value="ADV14519.1"/>
    <property type="molecule type" value="Genomic_DNA"/>
</dbReference>
<dbReference type="AlphaFoldDB" id="E8TDF3"/>
<accession>E8TDF3</accession>
<dbReference type="OrthoDB" id="9803878at2"/>
<evidence type="ECO:0000313" key="1">
    <source>
        <dbReference type="EMBL" id="ADV14519.1"/>
    </source>
</evidence>
<dbReference type="InterPro" id="IPR009057">
    <property type="entry name" value="Homeodomain-like_sf"/>
</dbReference>
<dbReference type="STRING" id="765698.Mesci_5421"/>
<proteinExistence type="predicted"/>
<sequence>MGQVLHGSAKTTEAVRRAIQHSQESLRGLAKRYGINRKTVAKWKRRASVADLSTGPKEPRSTVLSIEDEADIVASRRYTLLPLFRAVRTELQDIISAHIWKPTTFPE</sequence>
<dbReference type="eggNOG" id="COG2801">
    <property type="taxonomic scope" value="Bacteria"/>
</dbReference>
<organism evidence="1 2">
    <name type="scientific">Mesorhizobium ciceri biovar biserrulae (strain HAMBI 2942 / LMG 23838 / WSM1271)</name>
    <dbReference type="NCBI Taxonomy" id="765698"/>
    <lineage>
        <taxon>Bacteria</taxon>
        <taxon>Pseudomonadati</taxon>
        <taxon>Pseudomonadota</taxon>
        <taxon>Alphaproteobacteria</taxon>
        <taxon>Hyphomicrobiales</taxon>
        <taxon>Phyllobacteriaceae</taxon>
        <taxon>Mesorhizobium</taxon>
    </lineage>
</organism>
<dbReference type="PATRIC" id="fig|765698.3.peg.5954"/>
<dbReference type="HOGENOM" id="CLU_027402_15_9_5"/>
<dbReference type="SUPFAM" id="SSF46689">
    <property type="entry name" value="Homeodomain-like"/>
    <property type="match status" value="1"/>
</dbReference>
<name>E8TDF3_MESCW</name>
<reference evidence="2" key="1">
    <citation type="submission" date="2011-01" db="EMBL/GenBank/DDBJ databases">
        <title>Complete sequence of chromosome of Mesorhizobium ciceri bv. biserrulae WSM1271.</title>
        <authorList>
            <person name="Lucas S."/>
            <person name="Copeland A."/>
            <person name="Lapidus A."/>
            <person name="Cheng J.-F."/>
            <person name="Goodwin L."/>
            <person name="Pitluck S."/>
            <person name="Teshima H."/>
            <person name="Detter J.C."/>
            <person name="Han C."/>
            <person name="Tapia R."/>
            <person name="Land M."/>
            <person name="Hauser L."/>
            <person name="Kyrpides N."/>
            <person name="Ivanova N."/>
            <person name="Nandasena K."/>
            <person name="Reeve W.G."/>
            <person name="Howieson J.G."/>
            <person name="O'Hara G."/>
            <person name="Tiwari R.P."/>
            <person name="Woyke T."/>
        </authorList>
    </citation>
    <scope>NUCLEOTIDE SEQUENCE [LARGE SCALE GENOMIC DNA]</scope>
    <source>
        <strain evidence="2">HAMBI 2942 / LMG 23838 / WSM1271</strain>
    </source>
</reference>
<protein>
    <recommendedName>
        <fullName evidence="3">IS481 family transposase</fullName>
    </recommendedName>
</protein>
<gene>
    <name evidence="1" type="ordered locus">Mesci_5421</name>
</gene>
<evidence type="ECO:0008006" key="3">
    <source>
        <dbReference type="Google" id="ProtNLM"/>
    </source>
</evidence>
<dbReference type="KEGG" id="mci:Mesci_5421"/>
<dbReference type="Proteomes" id="UP000007471">
    <property type="component" value="Chromosome"/>
</dbReference>